<keyword evidence="2" id="KW-0288">FMN</keyword>
<evidence type="ECO:0000313" key="7">
    <source>
        <dbReference type="Proteomes" id="UP001597286"/>
    </source>
</evidence>
<evidence type="ECO:0000256" key="2">
    <source>
        <dbReference type="ARBA" id="ARBA00022643"/>
    </source>
</evidence>
<evidence type="ECO:0000256" key="4">
    <source>
        <dbReference type="ARBA" id="ARBA00023033"/>
    </source>
</evidence>
<keyword evidence="7" id="KW-1185">Reference proteome</keyword>
<dbReference type="InterPro" id="IPR019921">
    <property type="entry name" value="Lucif-like_OxRdtase_Rv2161c"/>
</dbReference>
<dbReference type="EC" id="1.-.-.-" evidence="6"/>
<dbReference type="InterPro" id="IPR011251">
    <property type="entry name" value="Luciferase-like_dom"/>
</dbReference>
<keyword evidence="1" id="KW-0285">Flavoprotein</keyword>
<keyword evidence="4" id="KW-0503">Monooxygenase</keyword>
<keyword evidence="3 6" id="KW-0560">Oxidoreductase</keyword>
<dbReference type="InterPro" id="IPR036661">
    <property type="entry name" value="Luciferase-like_sf"/>
</dbReference>
<comment type="caution">
    <text evidence="6">The sequence shown here is derived from an EMBL/GenBank/DDBJ whole genome shotgun (WGS) entry which is preliminary data.</text>
</comment>
<dbReference type="GO" id="GO:0016491">
    <property type="term" value="F:oxidoreductase activity"/>
    <property type="evidence" value="ECO:0007669"/>
    <property type="project" value="UniProtKB-KW"/>
</dbReference>
<gene>
    <name evidence="6" type="ORF">ACFSJG_10705</name>
</gene>
<evidence type="ECO:0000259" key="5">
    <source>
        <dbReference type="Pfam" id="PF00296"/>
    </source>
</evidence>
<sequence length="289" mass="30742">MRIGIVTPVLIQHPGTRGDWETGAGIDDVATIAAAADRLGYHHVTCSEHVAVPVDIAAERGGTYWDPLSTFGFLAARTTRIRLATQVLVLGYHHPLEIAKRYGTLDRISGGRVVLGLGVGSLREEFDLLGAPFDGRGARADDALRALRAALGRPTPEYHGEFYDFADVIVEPHAASERVPLWIGGRTPRSLRRAIALGDGWVPFGLRLDDLATMLAATPPPPGMDVVLAAGRPLDPLGSADAAARALTRLRDAGATIAGVTIDASGVDHYVDQLSALEQLARPLGIEFD</sequence>
<dbReference type="EMBL" id="JBHUFB010000009">
    <property type="protein sequence ID" value="MFD1812686.1"/>
    <property type="molecule type" value="Genomic_DNA"/>
</dbReference>
<protein>
    <submittedName>
        <fullName evidence="6">LLM class F420-dependent oxidoreductase</fullName>
        <ecNumber evidence="6">1.-.-.-</ecNumber>
    </submittedName>
</protein>
<reference evidence="7" key="1">
    <citation type="journal article" date="2019" name="Int. J. Syst. Evol. Microbiol.">
        <title>The Global Catalogue of Microorganisms (GCM) 10K type strain sequencing project: providing services to taxonomists for standard genome sequencing and annotation.</title>
        <authorList>
            <consortium name="The Broad Institute Genomics Platform"/>
            <consortium name="The Broad Institute Genome Sequencing Center for Infectious Disease"/>
            <person name="Wu L."/>
            <person name="Ma J."/>
        </authorList>
    </citation>
    <scope>NUCLEOTIDE SEQUENCE [LARGE SCALE GENOMIC DNA]</scope>
    <source>
        <strain evidence="7">DT72</strain>
    </source>
</reference>
<dbReference type="PANTHER" id="PTHR42847">
    <property type="entry name" value="ALKANESULFONATE MONOOXYGENASE"/>
    <property type="match status" value="1"/>
</dbReference>
<organism evidence="6 7">
    <name type="scientific">Rhodococcus gannanensis</name>
    <dbReference type="NCBI Taxonomy" id="1960308"/>
    <lineage>
        <taxon>Bacteria</taxon>
        <taxon>Bacillati</taxon>
        <taxon>Actinomycetota</taxon>
        <taxon>Actinomycetes</taxon>
        <taxon>Mycobacteriales</taxon>
        <taxon>Nocardiaceae</taxon>
        <taxon>Rhodococcus</taxon>
    </lineage>
</organism>
<dbReference type="Pfam" id="PF00296">
    <property type="entry name" value="Bac_luciferase"/>
    <property type="match status" value="1"/>
</dbReference>
<evidence type="ECO:0000313" key="6">
    <source>
        <dbReference type="EMBL" id="MFD1812686.1"/>
    </source>
</evidence>
<dbReference type="PANTHER" id="PTHR42847:SF4">
    <property type="entry name" value="ALKANESULFONATE MONOOXYGENASE-RELATED"/>
    <property type="match status" value="1"/>
</dbReference>
<dbReference type="Proteomes" id="UP001597286">
    <property type="component" value="Unassembled WGS sequence"/>
</dbReference>
<dbReference type="NCBIfam" id="TIGR03619">
    <property type="entry name" value="F420_Rv2161c"/>
    <property type="match status" value="1"/>
</dbReference>
<name>A0ABW4P3P0_9NOCA</name>
<evidence type="ECO:0000256" key="1">
    <source>
        <dbReference type="ARBA" id="ARBA00022630"/>
    </source>
</evidence>
<evidence type="ECO:0000256" key="3">
    <source>
        <dbReference type="ARBA" id="ARBA00023002"/>
    </source>
</evidence>
<feature type="domain" description="Luciferase-like" evidence="5">
    <location>
        <begin position="1"/>
        <end position="216"/>
    </location>
</feature>
<dbReference type="RefSeq" id="WP_378485184.1">
    <property type="nucleotide sequence ID" value="NZ_JBHUFB010000009.1"/>
</dbReference>
<dbReference type="Gene3D" id="3.20.20.30">
    <property type="entry name" value="Luciferase-like domain"/>
    <property type="match status" value="1"/>
</dbReference>
<accession>A0ABW4P3P0</accession>
<dbReference type="SUPFAM" id="SSF51679">
    <property type="entry name" value="Bacterial luciferase-like"/>
    <property type="match status" value="1"/>
</dbReference>
<dbReference type="InterPro" id="IPR050172">
    <property type="entry name" value="SsuD_RutA_monooxygenase"/>
</dbReference>
<proteinExistence type="predicted"/>